<feature type="compositionally biased region" description="Basic and acidic residues" evidence="5">
    <location>
        <begin position="59"/>
        <end position="84"/>
    </location>
</feature>
<keyword evidence="3" id="KW-0862">Zinc</keyword>
<dbReference type="SUPFAM" id="SSF57850">
    <property type="entry name" value="RING/U-box"/>
    <property type="match status" value="1"/>
</dbReference>
<sequence length="263" mass="28605">MSTTTTSTPFSPTPSSSGVTSSRDTLLIVTSVAMGVATLALIFAVRILDRCTPSRRSRIRSEPRRRESAERRAERLHQLIDKQATRLPYGQWIDKKRNGNSSGEAAREDRAMSGKGSEQPSHVGVRKAPSTGSLRINATKSLSFSFSGHGLGGGPEDMPASGEGAGDDDSDWSCDCAICLGEFENDEMVCELKCGHIFHEECVHGWFVSSRKPRCPVCRMEVESNKDAEEGVEESSNTPEQSVSRSNDVDDGATYRMHGIGVF</sequence>
<dbReference type="PANTHER" id="PTHR14155:SF627">
    <property type="entry name" value="OS06G0192800 PROTEIN"/>
    <property type="match status" value="1"/>
</dbReference>
<feature type="transmembrane region" description="Helical" evidence="6">
    <location>
        <begin position="26"/>
        <end position="48"/>
    </location>
</feature>
<feature type="region of interest" description="Disordered" evidence="5">
    <location>
        <begin position="226"/>
        <end position="252"/>
    </location>
</feature>
<keyword evidence="6" id="KW-0472">Membrane</keyword>
<dbReference type="Proteomes" id="UP000007800">
    <property type="component" value="Unassembled WGS sequence"/>
</dbReference>
<evidence type="ECO:0000256" key="6">
    <source>
        <dbReference type="SAM" id="Phobius"/>
    </source>
</evidence>
<dbReference type="AlphaFoldDB" id="C5KHW8"/>
<feature type="region of interest" description="Disordered" evidence="5">
    <location>
        <begin position="1"/>
        <end position="22"/>
    </location>
</feature>
<evidence type="ECO:0000256" key="2">
    <source>
        <dbReference type="ARBA" id="ARBA00022771"/>
    </source>
</evidence>
<dbReference type="RefSeq" id="XP_002784384.1">
    <property type="nucleotide sequence ID" value="XM_002784338.1"/>
</dbReference>
<evidence type="ECO:0000259" key="7">
    <source>
        <dbReference type="PROSITE" id="PS50089"/>
    </source>
</evidence>
<dbReference type="InterPro" id="IPR013083">
    <property type="entry name" value="Znf_RING/FYVE/PHD"/>
</dbReference>
<evidence type="ECO:0000256" key="4">
    <source>
        <dbReference type="PROSITE-ProRule" id="PRU00175"/>
    </source>
</evidence>
<dbReference type="InParanoid" id="C5KHW8"/>
<keyword evidence="6" id="KW-0812">Transmembrane</keyword>
<gene>
    <name evidence="8" type="ORF">Pmar_PMAR003643</name>
</gene>
<accession>C5KHW8</accession>
<dbReference type="OrthoDB" id="21204at2759"/>
<dbReference type="InterPro" id="IPR053238">
    <property type="entry name" value="RING-H2_zinc_finger"/>
</dbReference>
<organism evidence="9">
    <name type="scientific">Perkinsus marinus (strain ATCC 50983 / TXsc)</name>
    <dbReference type="NCBI Taxonomy" id="423536"/>
    <lineage>
        <taxon>Eukaryota</taxon>
        <taxon>Sar</taxon>
        <taxon>Alveolata</taxon>
        <taxon>Perkinsozoa</taxon>
        <taxon>Perkinsea</taxon>
        <taxon>Perkinsida</taxon>
        <taxon>Perkinsidae</taxon>
        <taxon>Perkinsus</taxon>
    </lineage>
</organism>
<keyword evidence="1" id="KW-0479">Metal-binding</keyword>
<proteinExistence type="predicted"/>
<protein>
    <recommendedName>
        <fullName evidence="7">RING-type domain-containing protein</fullName>
    </recommendedName>
</protein>
<dbReference type="InterPro" id="IPR001841">
    <property type="entry name" value="Znf_RING"/>
</dbReference>
<dbReference type="PROSITE" id="PS50089">
    <property type="entry name" value="ZF_RING_2"/>
    <property type="match status" value="1"/>
</dbReference>
<dbReference type="GO" id="GO:0008270">
    <property type="term" value="F:zinc ion binding"/>
    <property type="evidence" value="ECO:0007669"/>
    <property type="project" value="UniProtKB-KW"/>
</dbReference>
<feature type="region of interest" description="Disordered" evidence="5">
    <location>
        <begin position="55"/>
        <end position="132"/>
    </location>
</feature>
<dbReference type="PANTHER" id="PTHR14155">
    <property type="entry name" value="RING FINGER DOMAIN-CONTAINING"/>
    <property type="match status" value="1"/>
</dbReference>
<evidence type="ECO:0000313" key="9">
    <source>
        <dbReference type="Proteomes" id="UP000007800"/>
    </source>
</evidence>
<reference evidence="8 9" key="1">
    <citation type="submission" date="2008-07" db="EMBL/GenBank/DDBJ databases">
        <authorList>
            <person name="El-Sayed N."/>
            <person name="Caler E."/>
            <person name="Inman J."/>
            <person name="Amedeo P."/>
            <person name="Hass B."/>
            <person name="Wortman J."/>
        </authorList>
    </citation>
    <scope>NUCLEOTIDE SEQUENCE [LARGE SCALE GENOMIC DNA]</scope>
    <source>
        <strain evidence="9">ATCC 50983 / TXsc</strain>
    </source>
</reference>
<feature type="region of interest" description="Disordered" evidence="5">
    <location>
        <begin position="147"/>
        <end position="169"/>
    </location>
</feature>
<dbReference type="SMART" id="SM00184">
    <property type="entry name" value="RING"/>
    <property type="match status" value="1"/>
</dbReference>
<keyword evidence="2 4" id="KW-0863">Zinc-finger</keyword>
<feature type="domain" description="RING-type" evidence="7">
    <location>
        <begin position="176"/>
        <end position="219"/>
    </location>
</feature>
<evidence type="ECO:0000256" key="5">
    <source>
        <dbReference type="SAM" id="MobiDB-lite"/>
    </source>
</evidence>
<dbReference type="Pfam" id="PF13639">
    <property type="entry name" value="zf-RING_2"/>
    <property type="match status" value="1"/>
</dbReference>
<name>C5KHW8_PERM5</name>
<keyword evidence="6" id="KW-1133">Transmembrane helix</keyword>
<dbReference type="EMBL" id="GG673069">
    <property type="protein sequence ID" value="EER16180.1"/>
    <property type="molecule type" value="Genomic_DNA"/>
</dbReference>
<evidence type="ECO:0000256" key="3">
    <source>
        <dbReference type="ARBA" id="ARBA00022833"/>
    </source>
</evidence>
<evidence type="ECO:0000256" key="1">
    <source>
        <dbReference type="ARBA" id="ARBA00022723"/>
    </source>
</evidence>
<dbReference type="GeneID" id="9061318"/>
<evidence type="ECO:0000313" key="8">
    <source>
        <dbReference type="EMBL" id="EER16180.1"/>
    </source>
</evidence>
<keyword evidence="9" id="KW-1185">Reference proteome</keyword>
<dbReference type="Gene3D" id="3.30.40.10">
    <property type="entry name" value="Zinc/RING finger domain, C3HC4 (zinc finger)"/>
    <property type="match status" value="1"/>
</dbReference>
<feature type="compositionally biased region" description="Polar residues" evidence="5">
    <location>
        <begin position="234"/>
        <end position="246"/>
    </location>
</feature>